<dbReference type="EMBL" id="JAOA01000005">
    <property type="protein sequence ID" value="EUA17086.1"/>
    <property type="molecule type" value="Genomic_DNA"/>
</dbReference>
<evidence type="ECO:0000313" key="2">
    <source>
        <dbReference type="Proteomes" id="UP000020561"/>
    </source>
</evidence>
<dbReference type="Proteomes" id="UP000020561">
    <property type="component" value="Unassembled WGS sequence"/>
</dbReference>
<protein>
    <submittedName>
        <fullName evidence="1">Uncharacterized protein</fullName>
    </submittedName>
</protein>
<sequence>MVFGVNGTGCAARGAVLEGRCYPTRWDAVENLGNRVAQWNCCLSSPSGNGRG</sequence>
<reference evidence="1 2" key="1">
    <citation type="submission" date="2013-12" db="EMBL/GenBank/DDBJ databases">
        <authorList>
            <person name="Brown-Elliot B."/>
            <person name="Wallace R."/>
            <person name="Lenaerts A."/>
            <person name="Ordway D."/>
            <person name="DeGroote M.A."/>
            <person name="Parker T."/>
            <person name="Sizemore C."/>
            <person name="Tallon L.J."/>
            <person name="Sadzewicz L.K."/>
            <person name="Sengamalay N."/>
            <person name="Fraser C.M."/>
            <person name="Hine E."/>
            <person name="Shefchek K.A."/>
            <person name="Das S.P."/>
            <person name="Tettelin H."/>
        </authorList>
    </citation>
    <scope>NUCLEOTIDE SEQUENCE [LARGE SCALE GENOMIC DNA]</scope>
    <source>
        <strain evidence="1 2">662</strain>
    </source>
</reference>
<gene>
    <name evidence="1" type="ORF">I545_3973</name>
</gene>
<comment type="caution">
    <text evidence="1">The sequence shown here is derived from an EMBL/GenBank/DDBJ whole genome shotgun (WGS) entry which is preliminary data.</text>
</comment>
<organism evidence="1 2">
    <name type="scientific">Mycobacterium kansasii 662</name>
    <dbReference type="NCBI Taxonomy" id="1299326"/>
    <lineage>
        <taxon>Bacteria</taxon>
        <taxon>Bacillati</taxon>
        <taxon>Actinomycetota</taxon>
        <taxon>Actinomycetes</taxon>
        <taxon>Mycobacteriales</taxon>
        <taxon>Mycobacteriaceae</taxon>
        <taxon>Mycobacterium</taxon>
    </lineage>
</organism>
<dbReference type="AlphaFoldDB" id="X7ZDI8"/>
<proteinExistence type="predicted"/>
<name>X7ZDI8_MYCKA</name>
<evidence type="ECO:0000313" key="1">
    <source>
        <dbReference type="EMBL" id="EUA17086.1"/>
    </source>
</evidence>
<accession>X7ZDI8</accession>